<evidence type="ECO:0000313" key="3">
    <source>
        <dbReference type="Proteomes" id="UP001464891"/>
    </source>
</evidence>
<dbReference type="EMBL" id="JAMPKM010000001">
    <property type="protein sequence ID" value="MEP0816067.1"/>
    <property type="molecule type" value="Genomic_DNA"/>
</dbReference>
<dbReference type="InterPro" id="IPR036514">
    <property type="entry name" value="SGNH_hydro_sf"/>
</dbReference>
<protein>
    <submittedName>
        <fullName evidence="2">SGNH/GDSL hydrolase family protein</fullName>
    </submittedName>
</protein>
<dbReference type="GO" id="GO:0016787">
    <property type="term" value="F:hydrolase activity"/>
    <property type="evidence" value="ECO:0007669"/>
    <property type="project" value="UniProtKB-KW"/>
</dbReference>
<dbReference type="Gene3D" id="3.40.50.1110">
    <property type="entry name" value="SGNH hydrolase"/>
    <property type="match status" value="1"/>
</dbReference>
<reference evidence="2 3" key="1">
    <citation type="submission" date="2022-04" db="EMBL/GenBank/DDBJ databases">
        <title>Positive selection, recombination, and allopatry shape intraspecific diversity of widespread and dominant cyanobacteria.</title>
        <authorList>
            <person name="Wei J."/>
            <person name="Shu W."/>
            <person name="Hu C."/>
        </authorList>
    </citation>
    <scope>NUCLEOTIDE SEQUENCE [LARGE SCALE GENOMIC DNA]</scope>
    <source>
        <strain evidence="2 3">GB2-A4</strain>
    </source>
</reference>
<keyword evidence="1" id="KW-0472">Membrane</keyword>
<keyword evidence="1" id="KW-1133">Transmembrane helix</keyword>
<accession>A0ABV0J2R7</accession>
<keyword evidence="3" id="KW-1185">Reference proteome</keyword>
<keyword evidence="2" id="KW-0378">Hydrolase</keyword>
<comment type="caution">
    <text evidence="2">The sequence shown here is derived from an EMBL/GenBank/DDBJ whole genome shotgun (WGS) entry which is preliminary data.</text>
</comment>
<dbReference type="SUPFAM" id="SSF52266">
    <property type="entry name" value="SGNH hydrolase"/>
    <property type="match status" value="1"/>
</dbReference>
<sequence length="456" mass="50912">MFRPSRRSAYRKQRRLSWPLITLLTLPLVLIVLEFLVRTFVGVTGQSNELAAYQGKPTKATAYGLRFLDASQQPYDGLPIAGQLAAKPSLATGYKLVGKQQSQFWRINEQGFRSDRPVPVAKPKGETRIFLLGGSTAFGQMSSTNQTTFAHKLEASLNQQVAQQKRNPEKFRPDVLPYYKEEVDKALTLPPRIRDGQYRVINAAVPGYASGNEVAQLAMQVLTYQPDIIVVVDGYRDLLLPSTEEGVTIPGAEALLEDAPRHFYTHLTQQLSNLFTQSYLVKGIQYWLIKPQPSVDELSLVAANNNAPLVEQLPSEPTEVERRAERYRSHLQQMARLATAAKIPLIVAVQPEVTSRTGKNRSSEEAKIQQALGATYSQRVKAGYTEIEQAALQVQKEFPKTVTTLNLYNLYNNFPSQAFVDTVHLTDEANTVLAKRLYGTIAKLLNVPVQPNPSPY</sequence>
<feature type="transmembrane region" description="Helical" evidence="1">
    <location>
        <begin position="20"/>
        <end position="41"/>
    </location>
</feature>
<evidence type="ECO:0000256" key="1">
    <source>
        <dbReference type="SAM" id="Phobius"/>
    </source>
</evidence>
<keyword evidence="1" id="KW-0812">Transmembrane</keyword>
<organism evidence="2 3">
    <name type="scientific">Trichocoleus desertorum GB2-A4</name>
    <dbReference type="NCBI Taxonomy" id="2933944"/>
    <lineage>
        <taxon>Bacteria</taxon>
        <taxon>Bacillati</taxon>
        <taxon>Cyanobacteriota</taxon>
        <taxon>Cyanophyceae</taxon>
        <taxon>Leptolyngbyales</taxon>
        <taxon>Trichocoleusaceae</taxon>
        <taxon>Trichocoleus</taxon>
    </lineage>
</organism>
<dbReference type="RefSeq" id="WP_190431745.1">
    <property type="nucleotide sequence ID" value="NZ_JAMPKM010000001.1"/>
</dbReference>
<gene>
    <name evidence="2" type="ORF">NC998_03040</name>
</gene>
<name>A0ABV0J2R7_9CYAN</name>
<evidence type="ECO:0000313" key="2">
    <source>
        <dbReference type="EMBL" id="MEP0816067.1"/>
    </source>
</evidence>
<proteinExistence type="predicted"/>
<dbReference type="Proteomes" id="UP001464891">
    <property type="component" value="Unassembled WGS sequence"/>
</dbReference>